<feature type="domain" description="Leucine-binding protein" evidence="5">
    <location>
        <begin position="82"/>
        <end position="357"/>
    </location>
</feature>
<keyword evidence="7" id="KW-1185">Reference proteome</keyword>
<feature type="signal peptide" evidence="4">
    <location>
        <begin position="1"/>
        <end position="23"/>
    </location>
</feature>
<name>A0A249PMG4_9HYPH</name>
<keyword evidence="2 4" id="KW-0732">Signal</keyword>
<proteinExistence type="inferred from homology"/>
<evidence type="ECO:0000256" key="1">
    <source>
        <dbReference type="ARBA" id="ARBA00010062"/>
    </source>
</evidence>
<feature type="chain" id="PRO_5013304149" description="Leucine-binding protein domain-containing protein" evidence="4">
    <location>
        <begin position="24"/>
        <end position="395"/>
    </location>
</feature>
<evidence type="ECO:0000313" key="7">
    <source>
        <dbReference type="Proteomes" id="UP000217211"/>
    </source>
</evidence>
<dbReference type="KEGG" id="esj:SJ05684_b58920"/>
<dbReference type="eggNOG" id="COG0683">
    <property type="taxonomic scope" value="Bacteria"/>
</dbReference>
<keyword evidence="3" id="KW-0813">Transport</keyword>
<dbReference type="PANTHER" id="PTHR30483:SF6">
    <property type="entry name" value="PERIPLASMIC BINDING PROTEIN OF ABC TRANSPORTER FOR NATURAL AMINO ACIDS"/>
    <property type="match status" value="1"/>
</dbReference>
<evidence type="ECO:0000259" key="5">
    <source>
        <dbReference type="Pfam" id="PF13458"/>
    </source>
</evidence>
<dbReference type="InterPro" id="IPR051010">
    <property type="entry name" value="BCAA_transport"/>
</dbReference>
<dbReference type="InterPro" id="IPR028081">
    <property type="entry name" value="Leu-bd"/>
</dbReference>
<reference evidence="6 7" key="1">
    <citation type="submission" date="2017-08" db="EMBL/GenBank/DDBJ databases">
        <title>Multipartite genome sequences of Sinorhizobium species nodulating soybeans.</title>
        <authorList>
            <person name="Tian C.F."/>
        </authorList>
    </citation>
    <scope>NUCLEOTIDE SEQUENCE [LARGE SCALE GENOMIC DNA]</scope>
    <source>
        <strain evidence="6 7">CCBAU 05684</strain>
        <plasmid evidence="7">psj05684b</plasmid>
    </source>
</reference>
<geneLocation type="plasmid" evidence="7">
    <name>psj05684b</name>
</geneLocation>
<gene>
    <name evidence="6" type="ORF">SJ05684_b58920</name>
</gene>
<evidence type="ECO:0000313" key="6">
    <source>
        <dbReference type="EMBL" id="ASY66874.1"/>
    </source>
</evidence>
<evidence type="ECO:0000256" key="3">
    <source>
        <dbReference type="ARBA" id="ARBA00022970"/>
    </source>
</evidence>
<dbReference type="SUPFAM" id="SSF53822">
    <property type="entry name" value="Periplasmic binding protein-like I"/>
    <property type="match status" value="1"/>
</dbReference>
<dbReference type="STRING" id="716928.GCA_000261485_03565"/>
<protein>
    <recommendedName>
        <fullName evidence="5">Leucine-binding protein domain-containing protein</fullName>
    </recommendedName>
</protein>
<comment type="similarity">
    <text evidence="1">Belongs to the leucine-binding protein family.</text>
</comment>
<evidence type="ECO:0000256" key="4">
    <source>
        <dbReference type="SAM" id="SignalP"/>
    </source>
</evidence>
<dbReference type="PANTHER" id="PTHR30483">
    <property type="entry name" value="LEUCINE-SPECIFIC-BINDING PROTEIN"/>
    <property type="match status" value="1"/>
</dbReference>
<dbReference type="CDD" id="cd06268">
    <property type="entry name" value="PBP1_ABC_transporter_LIVBP-like"/>
    <property type="match status" value="1"/>
</dbReference>
<dbReference type="NCBIfam" id="TIGR03863">
    <property type="entry name" value="PQQ_ABC_bind"/>
    <property type="match status" value="1"/>
</dbReference>
<dbReference type="OrthoDB" id="5341635at2"/>
<dbReference type="Pfam" id="PF13458">
    <property type="entry name" value="Peripla_BP_6"/>
    <property type="match status" value="1"/>
</dbReference>
<dbReference type="RefSeq" id="WP_034856408.1">
    <property type="nucleotide sequence ID" value="NZ_AJQT01000071.1"/>
</dbReference>
<accession>A0A249PMG4</accession>
<dbReference type="Proteomes" id="UP000217211">
    <property type="component" value="Plasmid pSJ05684b"/>
</dbReference>
<keyword evidence="6" id="KW-0614">Plasmid</keyword>
<evidence type="ECO:0000256" key="2">
    <source>
        <dbReference type="ARBA" id="ARBA00022729"/>
    </source>
</evidence>
<keyword evidence="3" id="KW-0029">Amino-acid transport</keyword>
<organism evidence="6 7">
    <name type="scientific">Sinorhizobium sojae CCBAU 05684</name>
    <dbReference type="NCBI Taxonomy" id="716928"/>
    <lineage>
        <taxon>Bacteria</taxon>
        <taxon>Pseudomonadati</taxon>
        <taxon>Pseudomonadota</taxon>
        <taxon>Alphaproteobacteria</taxon>
        <taxon>Hyphomicrobiales</taxon>
        <taxon>Rhizobiaceae</taxon>
        <taxon>Sinorhizobium/Ensifer group</taxon>
        <taxon>Sinorhizobium</taxon>
    </lineage>
</organism>
<sequence>MSKLSLTLAVFGLAMFVTSPGGAAEVKTAVLRVDRVVGPPISRLDAPPADLGFAGAMLGNEDNRTTGAFTGMDYTLKTEAVAPGEATAALDRLKAEGIGLIAVIAEGDILKALSDRAGPEVLLFNAGARDEALRDAECRANLLHVSPSRSMLSDSIVQFLMWKKWPRILLIHGSHPEDRLLADSYRKSAAKFGAEIVEEREFEDTGGARRTDTGHVMVQKQIPVFTQDAEDYDVIVAADEAGVFAPYLPYHTWDPRPVAGSAGLRPASWHAAHEAWGATQFQRRFERLAGRNMREEDYQAWLATRVIGEAVTRSGKTDPASVRTYALSADFELAAFKGQKLTFRSWNGQMRQPILLTDGRVTVSISPQDGYLHQHSPLDTLGIDATETACHAFGE</sequence>
<dbReference type="InterPro" id="IPR022478">
    <property type="entry name" value="ABC_transptr_sub-bd_PQQ"/>
</dbReference>
<dbReference type="GO" id="GO:0006865">
    <property type="term" value="P:amino acid transport"/>
    <property type="evidence" value="ECO:0007669"/>
    <property type="project" value="UniProtKB-KW"/>
</dbReference>
<dbReference type="EMBL" id="CP023068">
    <property type="protein sequence ID" value="ASY66874.1"/>
    <property type="molecule type" value="Genomic_DNA"/>
</dbReference>
<dbReference type="Gene3D" id="3.40.50.2300">
    <property type="match status" value="2"/>
</dbReference>
<dbReference type="InterPro" id="IPR028082">
    <property type="entry name" value="Peripla_BP_I"/>
</dbReference>
<dbReference type="AlphaFoldDB" id="A0A249PMG4"/>